<dbReference type="EMBL" id="JAURVH010001524">
    <property type="protein sequence ID" value="KAK5919077.1"/>
    <property type="molecule type" value="Genomic_DNA"/>
</dbReference>
<evidence type="ECO:0000313" key="3">
    <source>
        <dbReference type="Proteomes" id="UP001331515"/>
    </source>
</evidence>
<dbReference type="InterPro" id="IPR027417">
    <property type="entry name" value="P-loop_NTPase"/>
</dbReference>
<proteinExistence type="predicted"/>
<sequence>METAATGSDDPPPVKQSSSYGLLPPNMSELRVVLLGNSWCERSSVGNYILGKTVFDTEEEPDHCLKVS</sequence>
<evidence type="ECO:0000256" key="1">
    <source>
        <dbReference type="SAM" id="MobiDB-lite"/>
    </source>
</evidence>
<dbReference type="Proteomes" id="UP001331515">
    <property type="component" value="Unassembled WGS sequence"/>
</dbReference>
<name>A0AAN8DA13_CHAGU</name>
<comment type="caution">
    <text evidence="2">The sequence shown here is derived from an EMBL/GenBank/DDBJ whole genome shotgun (WGS) entry which is preliminary data.</text>
</comment>
<feature type="region of interest" description="Disordered" evidence="1">
    <location>
        <begin position="1"/>
        <end position="22"/>
    </location>
</feature>
<dbReference type="AlphaFoldDB" id="A0AAN8DA13"/>
<organism evidence="2 3">
    <name type="scientific">Champsocephalus gunnari</name>
    <name type="common">Mackerel icefish</name>
    <dbReference type="NCBI Taxonomy" id="52237"/>
    <lineage>
        <taxon>Eukaryota</taxon>
        <taxon>Metazoa</taxon>
        <taxon>Chordata</taxon>
        <taxon>Craniata</taxon>
        <taxon>Vertebrata</taxon>
        <taxon>Euteleostomi</taxon>
        <taxon>Actinopterygii</taxon>
        <taxon>Neopterygii</taxon>
        <taxon>Teleostei</taxon>
        <taxon>Neoteleostei</taxon>
        <taxon>Acanthomorphata</taxon>
        <taxon>Eupercaria</taxon>
        <taxon>Perciformes</taxon>
        <taxon>Notothenioidei</taxon>
        <taxon>Channichthyidae</taxon>
        <taxon>Champsocephalus</taxon>
    </lineage>
</organism>
<reference evidence="2 3" key="1">
    <citation type="journal article" date="2023" name="Mol. Biol. Evol.">
        <title>Genomics of Secondarily Temperate Adaptation in the Only Non-Antarctic Icefish.</title>
        <authorList>
            <person name="Rivera-Colon A.G."/>
            <person name="Rayamajhi N."/>
            <person name="Minhas B.F."/>
            <person name="Madrigal G."/>
            <person name="Bilyk K.T."/>
            <person name="Yoon V."/>
            <person name="Hune M."/>
            <person name="Gregory S."/>
            <person name="Cheng C.H.C."/>
            <person name="Catchen J.M."/>
        </authorList>
    </citation>
    <scope>NUCLEOTIDE SEQUENCE [LARGE SCALE GENOMIC DNA]</scope>
    <source>
        <tissue evidence="2">White muscle</tissue>
    </source>
</reference>
<accession>A0AAN8DA13</accession>
<keyword evidence="3" id="KW-1185">Reference proteome</keyword>
<dbReference type="Gene3D" id="3.40.50.300">
    <property type="entry name" value="P-loop containing nucleotide triphosphate hydrolases"/>
    <property type="match status" value="1"/>
</dbReference>
<evidence type="ECO:0000313" key="2">
    <source>
        <dbReference type="EMBL" id="KAK5919077.1"/>
    </source>
</evidence>
<protein>
    <submittedName>
        <fullName evidence="2">Uncharacterized protein</fullName>
    </submittedName>
</protein>
<gene>
    <name evidence="2" type="ORF">CgunFtcFv8_023003</name>
</gene>